<evidence type="ECO:0000313" key="3">
    <source>
        <dbReference type="RefSeq" id="XP_026897324.1"/>
    </source>
</evidence>
<dbReference type="Proteomes" id="UP001652583">
    <property type="component" value="Chromosome C2"/>
</dbReference>
<name>A0A6J1XYK2_ACIJB</name>
<feature type="compositionally biased region" description="Low complexity" evidence="1">
    <location>
        <begin position="16"/>
        <end position="28"/>
    </location>
</feature>
<dbReference type="KEGG" id="aju:113594347"/>
<feature type="compositionally biased region" description="Pro residues" evidence="1">
    <location>
        <begin position="57"/>
        <end position="71"/>
    </location>
</feature>
<gene>
    <name evidence="3" type="primary">LOC113594347</name>
</gene>
<protein>
    <submittedName>
        <fullName evidence="3">Basic proline-rich protein-like</fullName>
    </submittedName>
</protein>
<dbReference type="GeneID" id="113594347"/>
<feature type="region of interest" description="Disordered" evidence="1">
    <location>
        <begin position="1"/>
        <end position="119"/>
    </location>
</feature>
<keyword evidence="2" id="KW-1185">Reference proteome</keyword>
<sequence>MHRPASASLPSPPTCLPTSLSVLLPPCSHSRRRGPENVSLTTRAAGSKGPNPRGEELPPPPEGPTSGPRPPASQDCSPTEGNLPQRRERAGLRRGALRPGMCPQHRLNPEGPGLHLRPRPGWCRGQGQGLASWRDVGVKGCRGTGLPLPCTDDLTEGEAHSWAPRTTRPGPPAPPPPRGLPSESGGPTPPPRQPSQTPEHLLATRTWLIRLQPCTHHPSPLPGPGAQDVPQRPSGDPVAAPRLGLWDGAHREDPATAVPVRRVLPPGHRPPFRRQSSFKP</sequence>
<dbReference type="AlphaFoldDB" id="A0A6J1XYK2"/>
<feature type="region of interest" description="Disordered" evidence="1">
    <location>
        <begin position="142"/>
        <end position="280"/>
    </location>
</feature>
<organism evidence="2 3">
    <name type="scientific">Acinonyx jubatus</name>
    <name type="common">Cheetah</name>
    <dbReference type="NCBI Taxonomy" id="32536"/>
    <lineage>
        <taxon>Eukaryota</taxon>
        <taxon>Metazoa</taxon>
        <taxon>Chordata</taxon>
        <taxon>Craniata</taxon>
        <taxon>Vertebrata</taxon>
        <taxon>Euteleostomi</taxon>
        <taxon>Mammalia</taxon>
        <taxon>Eutheria</taxon>
        <taxon>Laurasiatheria</taxon>
        <taxon>Carnivora</taxon>
        <taxon>Feliformia</taxon>
        <taxon>Felidae</taxon>
        <taxon>Felinae</taxon>
        <taxon>Acinonyx</taxon>
    </lineage>
</organism>
<evidence type="ECO:0000256" key="1">
    <source>
        <dbReference type="SAM" id="MobiDB-lite"/>
    </source>
</evidence>
<dbReference type="RefSeq" id="XP_026897324.1">
    <property type="nucleotide sequence ID" value="XM_027041523.2"/>
</dbReference>
<evidence type="ECO:0000313" key="2">
    <source>
        <dbReference type="Proteomes" id="UP001652583"/>
    </source>
</evidence>
<reference evidence="3" key="1">
    <citation type="submission" date="2025-08" db="UniProtKB">
        <authorList>
            <consortium name="RefSeq"/>
        </authorList>
    </citation>
    <scope>IDENTIFICATION</scope>
    <source>
        <tissue evidence="3">Blood</tissue>
    </source>
</reference>
<accession>A0A6J1XYK2</accession>
<proteinExistence type="predicted"/>
<feature type="compositionally biased region" description="Pro residues" evidence="1">
    <location>
        <begin position="169"/>
        <end position="179"/>
    </location>
</feature>